<dbReference type="eggNOG" id="COG0668">
    <property type="taxonomic scope" value="Bacteria"/>
</dbReference>
<accession>G2EAN2</accession>
<dbReference type="SUPFAM" id="SSF50182">
    <property type="entry name" value="Sm-like ribonucleoproteins"/>
    <property type="match status" value="1"/>
</dbReference>
<dbReference type="OrthoDB" id="9809206at2"/>
<dbReference type="RefSeq" id="WP_008635277.1">
    <property type="nucleotide sequence ID" value="NZ_AFXZ01000008.1"/>
</dbReference>
<proteinExistence type="inferred from homology"/>
<dbReference type="Pfam" id="PF00924">
    <property type="entry name" value="MS_channel_2nd"/>
    <property type="match status" value="1"/>
</dbReference>
<evidence type="ECO:0000256" key="3">
    <source>
        <dbReference type="ARBA" id="ARBA00022475"/>
    </source>
</evidence>
<dbReference type="SUPFAM" id="SSF82689">
    <property type="entry name" value="Mechanosensitive channel protein MscS (YggB), C-terminal domain"/>
    <property type="match status" value="1"/>
</dbReference>
<dbReference type="STRING" id="1046627.BZARG_2709"/>
<dbReference type="PANTHER" id="PTHR30221:SF1">
    <property type="entry name" value="SMALL-CONDUCTANCE MECHANOSENSITIVE CHANNEL"/>
    <property type="match status" value="1"/>
</dbReference>
<comment type="caution">
    <text evidence="10">The sequence shown here is derived from an EMBL/GenBank/DDBJ whole genome shotgun (WGS) entry which is preliminary data.</text>
</comment>
<feature type="domain" description="Mechanosensitive ion channel MscS C-terminal" evidence="9">
    <location>
        <begin position="256"/>
        <end position="347"/>
    </location>
</feature>
<keyword evidence="5 7" id="KW-1133">Transmembrane helix</keyword>
<evidence type="ECO:0000313" key="10">
    <source>
        <dbReference type="EMBL" id="EGV44481.1"/>
    </source>
</evidence>
<keyword evidence="3" id="KW-1003">Cell membrane</keyword>
<dbReference type="Gene3D" id="3.30.70.100">
    <property type="match status" value="1"/>
</dbReference>
<feature type="transmembrane region" description="Helical" evidence="7">
    <location>
        <begin position="87"/>
        <end position="111"/>
    </location>
</feature>
<keyword evidence="6 7" id="KW-0472">Membrane</keyword>
<dbReference type="InterPro" id="IPR006685">
    <property type="entry name" value="MscS_channel_2nd"/>
</dbReference>
<protein>
    <submittedName>
        <fullName evidence="10">Mechanosensitive ion channel family protein</fullName>
    </submittedName>
</protein>
<comment type="similarity">
    <text evidence="2">Belongs to the MscS (TC 1.A.23) family.</text>
</comment>
<sequence length="358" mass="40268">MNQFLETYKFDVFYAVTVLAIAVALCILTTKLHNWLTKIVSVILPGASLKSINLIKYVLWVLWFALTVIALCFIFNERDKQTNLEQYFKLVAYLGTIAVITISAVVLSNLWFKYKTHEQNVTDLKPVNYKFVRSVVGVSMVFVGILLGLLIFPSLKDAAKLALSGAGVLTLIVGLGAKEALGNFVGGLFIITFKPFKIGDKVTVKGGIVGKVKSITMRHTVIRDSQNRMMIIPNAIVSKEKLTNYDLGETKYCEHIEIGISHTSDVDLAKKIIQETCENHPLIYDNRLLIDKNDGNPMVKTALIEINEEAMIIKAWAWVQFSSDAFAFKCDVIERVKKRFDDEGIKMPFQHRNIIIKS</sequence>
<comment type="subcellular location">
    <subcellularLocation>
        <location evidence="1">Cell membrane</location>
        <topology evidence="1">Multi-pass membrane protein</topology>
    </subcellularLocation>
</comment>
<dbReference type="Gene3D" id="1.10.287.1260">
    <property type="match status" value="1"/>
</dbReference>
<feature type="transmembrane region" description="Helical" evidence="7">
    <location>
        <begin position="54"/>
        <end position="75"/>
    </location>
</feature>
<evidence type="ECO:0000256" key="7">
    <source>
        <dbReference type="SAM" id="Phobius"/>
    </source>
</evidence>
<dbReference type="GO" id="GO:0008381">
    <property type="term" value="F:mechanosensitive monoatomic ion channel activity"/>
    <property type="evidence" value="ECO:0007669"/>
    <property type="project" value="InterPro"/>
</dbReference>
<dbReference type="Proteomes" id="UP000003730">
    <property type="component" value="Unassembled WGS sequence"/>
</dbReference>
<organism evidence="10 11">
    <name type="scientific">Bizionia argentinensis JUB59</name>
    <dbReference type="NCBI Taxonomy" id="1046627"/>
    <lineage>
        <taxon>Bacteria</taxon>
        <taxon>Pseudomonadati</taxon>
        <taxon>Bacteroidota</taxon>
        <taxon>Flavobacteriia</taxon>
        <taxon>Flavobacteriales</taxon>
        <taxon>Flavobacteriaceae</taxon>
        <taxon>Bizionia</taxon>
    </lineage>
</organism>
<dbReference type="InterPro" id="IPR023408">
    <property type="entry name" value="MscS_beta-dom_sf"/>
</dbReference>
<evidence type="ECO:0000259" key="8">
    <source>
        <dbReference type="Pfam" id="PF00924"/>
    </source>
</evidence>
<dbReference type="PANTHER" id="PTHR30221">
    <property type="entry name" value="SMALL-CONDUCTANCE MECHANOSENSITIVE CHANNEL"/>
    <property type="match status" value="1"/>
</dbReference>
<evidence type="ECO:0000256" key="5">
    <source>
        <dbReference type="ARBA" id="ARBA00022989"/>
    </source>
</evidence>
<evidence type="ECO:0000259" key="9">
    <source>
        <dbReference type="Pfam" id="PF21082"/>
    </source>
</evidence>
<reference evidence="10 11" key="1">
    <citation type="journal article" date="2008" name="Int. J. Syst. Evol. Microbiol.">
        <title>Bizionia argentinensis sp. nov., isolated from surface marine water in Antarctica.</title>
        <authorList>
            <person name="Bercovich A."/>
            <person name="Vazquez S.C."/>
            <person name="Yankilevich P."/>
            <person name="Coria S.H."/>
            <person name="Foti M."/>
            <person name="Hernandez E."/>
            <person name="Vidal A."/>
            <person name="Ruberto L."/>
            <person name="Melo C."/>
            <person name="Marenssi S."/>
            <person name="Criscuolo M."/>
            <person name="Memoli M."/>
            <person name="Arguelles M."/>
            <person name="Mac Cormack W.P."/>
        </authorList>
    </citation>
    <scope>NUCLEOTIDE SEQUENCE [LARGE SCALE GENOMIC DNA]</scope>
    <source>
        <strain evidence="10 11">JUB59</strain>
    </source>
</reference>
<evidence type="ECO:0000313" key="11">
    <source>
        <dbReference type="Proteomes" id="UP000003730"/>
    </source>
</evidence>
<evidence type="ECO:0000256" key="2">
    <source>
        <dbReference type="ARBA" id="ARBA00008017"/>
    </source>
</evidence>
<keyword evidence="11" id="KW-1185">Reference proteome</keyword>
<dbReference type="Gene3D" id="2.30.30.60">
    <property type="match status" value="1"/>
</dbReference>
<feature type="domain" description="Mechanosensitive ion channel MscS" evidence="8">
    <location>
        <begin position="181"/>
        <end position="245"/>
    </location>
</feature>
<dbReference type="GO" id="GO:0005886">
    <property type="term" value="C:plasma membrane"/>
    <property type="evidence" value="ECO:0007669"/>
    <property type="project" value="UniProtKB-SubCell"/>
</dbReference>
<evidence type="ECO:0000256" key="6">
    <source>
        <dbReference type="ARBA" id="ARBA00023136"/>
    </source>
</evidence>
<dbReference type="InterPro" id="IPR010920">
    <property type="entry name" value="LSM_dom_sf"/>
</dbReference>
<dbReference type="InterPro" id="IPR049278">
    <property type="entry name" value="MS_channel_C"/>
</dbReference>
<dbReference type="EMBL" id="AFXZ01000008">
    <property type="protein sequence ID" value="EGV44481.1"/>
    <property type="molecule type" value="Genomic_DNA"/>
</dbReference>
<gene>
    <name evidence="10" type="ORF">BZARG_2709</name>
</gene>
<keyword evidence="4 7" id="KW-0812">Transmembrane</keyword>
<name>G2EAN2_9FLAO</name>
<evidence type="ECO:0000256" key="4">
    <source>
        <dbReference type="ARBA" id="ARBA00022692"/>
    </source>
</evidence>
<dbReference type="InterPro" id="IPR011066">
    <property type="entry name" value="MscS_channel_C_sf"/>
</dbReference>
<feature type="transmembrane region" description="Helical" evidence="7">
    <location>
        <begin position="131"/>
        <end position="152"/>
    </location>
</feature>
<feature type="transmembrane region" description="Helical" evidence="7">
    <location>
        <begin position="12"/>
        <end position="34"/>
    </location>
</feature>
<dbReference type="InterPro" id="IPR045275">
    <property type="entry name" value="MscS_archaea/bacteria_type"/>
</dbReference>
<dbReference type="AlphaFoldDB" id="G2EAN2"/>
<dbReference type="Pfam" id="PF21082">
    <property type="entry name" value="MS_channel_3rd"/>
    <property type="match status" value="1"/>
</dbReference>
<evidence type="ECO:0000256" key="1">
    <source>
        <dbReference type="ARBA" id="ARBA00004651"/>
    </source>
</evidence>